<dbReference type="Proteomes" id="UP001222932">
    <property type="component" value="Unassembled WGS sequence"/>
</dbReference>
<protein>
    <submittedName>
        <fullName evidence="2">Uncharacterized protein</fullName>
    </submittedName>
</protein>
<accession>A0AAD3TP00</accession>
<feature type="compositionally biased region" description="Polar residues" evidence="1">
    <location>
        <begin position="41"/>
        <end position="52"/>
    </location>
</feature>
<evidence type="ECO:0000313" key="3">
    <source>
        <dbReference type="Proteomes" id="UP001222932"/>
    </source>
</evidence>
<gene>
    <name evidence="2" type="ORF">CspeluHIS016_0106640</name>
</gene>
<feature type="compositionally biased region" description="Basic and acidic residues" evidence="1">
    <location>
        <begin position="53"/>
        <end position="62"/>
    </location>
</feature>
<sequence length="483" mass="53172">MPPLRHYENLAYLDDELADDVRPPSDASDDSDDLQFMGSAPATNAHSRTSSIEPHRTEDPLRGARRRFFELPANFRPAEPTPRLRIPDAPPIPRGGGGPAEPAGAGRAVLRLGGRRLPLPDVDDVGAPGASADTPIDVDDSSDEDNVVLAGPRPTLAPHEFREHMAALDRSLDRAARFERRAQRRHEEDRRMAENAADRLNRHVRSPQPETGPAAPGINRPGWGGGGAVLGHGNTRYHFWPNRLPEVRYRDQNGNVHIRELVDPGSGGELDPLPRQLERLIGPMRGNAEIVRNLLNGAFHLGIGGAGPAGGMGVQDILNGIKPEKVPTAAEGFTRTWDAEDFAKEIEDKERHGAVVELDERGHIVPNKRKPRGQMYLACCACPEPLRIGSANMSPEDRVWSLRCGHVLDQRCYKKYSEPVCLLDGSPERKRRRTGRVTRSSTAPKARHEWVCPVKGCGRQHVSVREDEGWVAQDGLGGMQLYV</sequence>
<evidence type="ECO:0000313" key="2">
    <source>
        <dbReference type="EMBL" id="GMK54078.1"/>
    </source>
</evidence>
<evidence type="ECO:0000256" key="1">
    <source>
        <dbReference type="SAM" id="MobiDB-lite"/>
    </source>
</evidence>
<dbReference type="AlphaFoldDB" id="A0AAD3TP00"/>
<feature type="region of interest" description="Disordered" evidence="1">
    <location>
        <begin position="180"/>
        <end position="227"/>
    </location>
</feature>
<organism evidence="2 3">
    <name type="scientific">Cutaneotrichosporon spelunceum</name>
    <dbReference type="NCBI Taxonomy" id="1672016"/>
    <lineage>
        <taxon>Eukaryota</taxon>
        <taxon>Fungi</taxon>
        <taxon>Dikarya</taxon>
        <taxon>Basidiomycota</taxon>
        <taxon>Agaricomycotina</taxon>
        <taxon>Tremellomycetes</taxon>
        <taxon>Trichosporonales</taxon>
        <taxon>Trichosporonaceae</taxon>
        <taxon>Cutaneotrichosporon</taxon>
    </lineage>
</organism>
<keyword evidence="3" id="KW-1185">Reference proteome</keyword>
<reference evidence="2" key="1">
    <citation type="journal article" date="2023" name="BMC Genomics">
        <title>Chromosome-level genome assemblies of Cutaneotrichosporon spp. (Trichosporonales, Basidiomycota) reveal imbalanced evolution between nucleotide sequences and chromosome synteny.</title>
        <authorList>
            <person name="Kobayashi Y."/>
            <person name="Kayamori A."/>
            <person name="Aoki K."/>
            <person name="Shiwa Y."/>
            <person name="Matsutani M."/>
            <person name="Fujita N."/>
            <person name="Sugita T."/>
            <person name="Iwasaki W."/>
            <person name="Tanaka N."/>
            <person name="Takashima M."/>
        </authorList>
    </citation>
    <scope>NUCLEOTIDE SEQUENCE</scope>
    <source>
        <strain evidence="2">HIS016</strain>
    </source>
</reference>
<reference evidence="2" key="2">
    <citation type="submission" date="2023-06" db="EMBL/GenBank/DDBJ databases">
        <authorList>
            <person name="Kobayashi Y."/>
            <person name="Kayamori A."/>
            <person name="Aoki K."/>
            <person name="Shiwa Y."/>
            <person name="Fujita N."/>
            <person name="Sugita T."/>
            <person name="Iwasaki W."/>
            <person name="Tanaka N."/>
            <person name="Takashima M."/>
        </authorList>
    </citation>
    <scope>NUCLEOTIDE SEQUENCE</scope>
    <source>
        <strain evidence="2">HIS016</strain>
    </source>
</reference>
<name>A0AAD3TP00_9TREE</name>
<comment type="caution">
    <text evidence="2">The sequence shown here is derived from an EMBL/GenBank/DDBJ whole genome shotgun (WGS) entry which is preliminary data.</text>
</comment>
<feature type="compositionally biased region" description="Basic and acidic residues" evidence="1">
    <location>
        <begin position="180"/>
        <end position="201"/>
    </location>
</feature>
<proteinExistence type="predicted"/>
<feature type="region of interest" description="Disordered" evidence="1">
    <location>
        <begin position="120"/>
        <end position="143"/>
    </location>
</feature>
<feature type="region of interest" description="Disordered" evidence="1">
    <location>
        <begin position="15"/>
        <end position="65"/>
    </location>
</feature>
<dbReference type="EMBL" id="BTCM01000001">
    <property type="protein sequence ID" value="GMK54078.1"/>
    <property type="molecule type" value="Genomic_DNA"/>
</dbReference>